<comment type="similarity">
    <text evidence="1">Belongs to the ATP-dependent AMP-binding enzyme family.</text>
</comment>
<dbReference type="GO" id="GO:0019748">
    <property type="term" value="P:secondary metabolic process"/>
    <property type="evidence" value="ECO:0007669"/>
    <property type="project" value="TreeGrafter"/>
</dbReference>
<dbReference type="GO" id="GO:0016405">
    <property type="term" value="F:CoA-ligase activity"/>
    <property type="evidence" value="ECO:0007669"/>
    <property type="project" value="TreeGrafter"/>
</dbReference>
<evidence type="ECO:0000256" key="2">
    <source>
        <dbReference type="ARBA" id="ARBA00022598"/>
    </source>
</evidence>
<feature type="transmembrane region" description="Helical" evidence="3">
    <location>
        <begin position="246"/>
        <end position="269"/>
    </location>
</feature>
<keyword evidence="3" id="KW-0812">Transmembrane</keyword>
<dbReference type="Gene3D" id="2.30.38.10">
    <property type="entry name" value="Luciferase, Domain 3"/>
    <property type="match status" value="1"/>
</dbReference>
<feature type="domain" description="AMP-binding enzyme C-terminal" evidence="5">
    <location>
        <begin position="461"/>
        <end position="534"/>
    </location>
</feature>
<keyword evidence="3" id="KW-0472">Membrane</keyword>
<dbReference type="SUPFAM" id="SSF56801">
    <property type="entry name" value="Acetyl-CoA synthetase-like"/>
    <property type="match status" value="1"/>
</dbReference>
<evidence type="ECO:0000256" key="3">
    <source>
        <dbReference type="SAM" id="Phobius"/>
    </source>
</evidence>
<feature type="domain" description="AMP-dependent synthetase/ligase" evidence="4">
    <location>
        <begin position="41"/>
        <end position="412"/>
    </location>
</feature>
<dbReference type="InterPro" id="IPR025110">
    <property type="entry name" value="AMP-bd_C"/>
</dbReference>
<dbReference type="InterPro" id="IPR020845">
    <property type="entry name" value="AMP-binding_CS"/>
</dbReference>
<reference evidence="6 7" key="1">
    <citation type="submission" date="2016-05" db="EMBL/GenBank/DDBJ databases">
        <title>A degradative enzymes factory behind the ericoid mycorrhizal symbiosis.</title>
        <authorList>
            <consortium name="DOE Joint Genome Institute"/>
            <person name="Martino E."/>
            <person name="Morin E."/>
            <person name="Grelet G."/>
            <person name="Kuo A."/>
            <person name="Kohler A."/>
            <person name="Daghino S."/>
            <person name="Barry K."/>
            <person name="Choi C."/>
            <person name="Cichocki N."/>
            <person name="Clum A."/>
            <person name="Copeland A."/>
            <person name="Hainaut M."/>
            <person name="Haridas S."/>
            <person name="Labutti K."/>
            <person name="Lindquist E."/>
            <person name="Lipzen A."/>
            <person name="Khouja H.-R."/>
            <person name="Murat C."/>
            <person name="Ohm R."/>
            <person name="Olson A."/>
            <person name="Spatafora J."/>
            <person name="Veneault-Fourrey C."/>
            <person name="Henrissat B."/>
            <person name="Grigoriev I."/>
            <person name="Martin F."/>
            <person name="Perotto S."/>
        </authorList>
    </citation>
    <scope>NUCLEOTIDE SEQUENCE [LARGE SCALE GENOMIC DNA]</scope>
    <source>
        <strain evidence="6 7">UAMH 7357</strain>
    </source>
</reference>
<dbReference type="FunFam" id="3.30.300.30:FF:000007">
    <property type="entry name" value="4-coumarate--CoA ligase 2"/>
    <property type="match status" value="1"/>
</dbReference>
<keyword evidence="2 6" id="KW-0436">Ligase</keyword>
<protein>
    <submittedName>
        <fullName evidence="6">4-coumarate-CoA ligase</fullName>
    </submittedName>
</protein>
<keyword evidence="3" id="KW-1133">Transmembrane helix</keyword>
<dbReference type="OrthoDB" id="1898221at2759"/>
<gene>
    <name evidence="6" type="ORF">NA56DRAFT_704289</name>
</gene>
<evidence type="ECO:0000313" key="6">
    <source>
        <dbReference type="EMBL" id="PMD20486.1"/>
    </source>
</evidence>
<evidence type="ECO:0000259" key="5">
    <source>
        <dbReference type="Pfam" id="PF13193"/>
    </source>
</evidence>
<dbReference type="AlphaFoldDB" id="A0A2J6Q2P0"/>
<evidence type="ECO:0000313" key="7">
    <source>
        <dbReference type="Proteomes" id="UP000235672"/>
    </source>
</evidence>
<dbReference type="Gene3D" id="3.40.50.980">
    <property type="match status" value="2"/>
</dbReference>
<dbReference type="Proteomes" id="UP000235672">
    <property type="component" value="Unassembled WGS sequence"/>
</dbReference>
<dbReference type="Pfam" id="PF00501">
    <property type="entry name" value="AMP-binding"/>
    <property type="match status" value="1"/>
</dbReference>
<dbReference type="InterPro" id="IPR000873">
    <property type="entry name" value="AMP-dep_synth/lig_dom"/>
</dbReference>
<proteinExistence type="inferred from homology"/>
<sequence>MIYSASKSYDFPNLDLLSFLFDSPLCGSKEDTLLHVEASDTSNTITKAQARVLTKNTAYNLRHTFGIGANGPGKDVVVCISSGQILLPIVLLAVIAAGGVYSAASASFTASELSRQIKQGSSNLIFCSEDAKDVTIKAATECGVPLNRVLVINSRKGEWGFRSVEGGQSCLGGKGMLEWEKITDKKKLDQSLICLLYSSGTTGIPKGVEISHTNIVSESYIPTTMFKERIAELEAKGEPKFEYKTLAHLPAAHIAGVMCYLINPMFFGGTVYWMPRFDFLQFLEYNKKFGITFLFTVPPIWLLIAKSPIVTDQFDSLESAISGAAPLGKELQYTASSKLGKGKIFISQTWGLSETAGSATVMPWGEKDETGSVSPLMPNITMRLVDDDGNDVEEGKPGECWVKGPMVTNGYYRNPEATKDSFVDGWFCTGDIAIWKNGMPYIVDRKKELIKYKGIQVAPAELEGLLLTHPKILDAAVIGVDIPGTEAPRAYIVKGGDITEQEIKDFVKKNASSHKQLRGGVVFMDVIPKSPSGKILRKDLRELAKKEPRAKL</sequence>
<evidence type="ECO:0000259" key="4">
    <source>
        <dbReference type="Pfam" id="PF00501"/>
    </source>
</evidence>
<keyword evidence="7" id="KW-1185">Reference proteome</keyword>
<name>A0A2J6Q2P0_9HELO</name>
<dbReference type="Gene3D" id="3.30.300.30">
    <property type="match status" value="1"/>
</dbReference>
<dbReference type="PANTHER" id="PTHR24096:SF149">
    <property type="entry name" value="AMP-BINDING DOMAIN-CONTAINING PROTEIN-RELATED"/>
    <property type="match status" value="1"/>
</dbReference>
<dbReference type="PROSITE" id="PS00455">
    <property type="entry name" value="AMP_BINDING"/>
    <property type="match status" value="1"/>
</dbReference>
<dbReference type="EMBL" id="KZ613484">
    <property type="protein sequence ID" value="PMD20486.1"/>
    <property type="molecule type" value="Genomic_DNA"/>
</dbReference>
<dbReference type="STRING" id="1745343.A0A2J6Q2P0"/>
<organism evidence="6 7">
    <name type="scientific">Hyaloscypha hepaticicola</name>
    <dbReference type="NCBI Taxonomy" id="2082293"/>
    <lineage>
        <taxon>Eukaryota</taxon>
        <taxon>Fungi</taxon>
        <taxon>Dikarya</taxon>
        <taxon>Ascomycota</taxon>
        <taxon>Pezizomycotina</taxon>
        <taxon>Leotiomycetes</taxon>
        <taxon>Helotiales</taxon>
        <taxon>Hyaloscyphaceae</taxon>
        <taxon>Hyaloscypha</taxon>
    </lineage>
</organism>
<accession>A0A2J6Q2P0</accession>
<dbReference type="PANTHER" id="PTHR24096">
    <property type="entry name" value="LONG-CHAIN-FATTY-ACID--COA LIGASE"/>
    <property type="match status" value="1"/>
</dbReference>
<dbReference type="InterPro" id="IPR045851">
    <property type="entry name" value="AMP-bd_C_sf"/>
</dbReference>
<dbReference type="Pfam" id="PF13193">
    <property type="entry name" value="AMP-binding_C"/>
    <property type="match status" value="1"/>
</dbReference>
<feature type="transmembrane region" description="Helical" evidence="3">
    <location>
        <begin position="85"/>
        <end position="108"/>
    </location>
</feature>
<evidence type="ECO:0000256" key="1">
    <source>
        <dbReference type="ARBA" id="ARBA00006432"/>
    </source>
</evidence>